<evidence type="ECO:0000256" key="1">
    <source>
        <dbReference type="SAM" id="SignalP"/>
    </source>
</evidence>
<sequence>MLNTRHTQTLGLSLALLTAPFAGASTSEHYLDESTRQHLTLTLYQQNLALVEEQRSIPRLDANSRVVLQGVSPQMQAQTLQIAGAGTVIEQNLEQNLLSLGDLLRRHSGKTVTLARFNSVTGTETLQQVRLLKAEGQQALIENAEGQIETLPLNHSGWRFIFPAPADGYQLKPQLSFVSEGLNTAGSAQLRYLTNGLSWDMDYVINLDTDGTTLSLQGLATLNNQSGQAWPNAHVKLLAGKVNQPAHYPQAEGVMRAAMAMDKAGGQNAPSSVQDYHLYTIDTPLTLNDQQQKQIPLINREQIPAEIRYHQQIQVAAHQQLPPQQRKARIHLTFDAPEVMGAKTPLPAGQARVFRPDPSGQMQFIGGSHLVATATGDTARLELGDAFDVSVEYTQTAFRKVFDGYEVSYRVQLSNRSDSIKPFNLSALMPMPFTLEDASIKPEATTASTLDWTFDLKAGEEMQLTFTAKLIKS</sequence>
<evidence type="ECO:0000313" key="4">
    <source>
        <dbReference type="Proteomes" id="UP000242133"/>
    </source>
</evidence>
<dbReference type="OrthoDB" id="9808067at2"/>
<feature type="domain" description="DUF4139" evidence="2">
    <location>
        <begin position="189"/>
        <end position="468"/>
    </location>
</feature>
<proteinExistence type="predicted"/>
<name>A0A2P8F4S2_9GAMM</name>
<dbReference type="RefSeq" id="WP_106590150.1">
    <property type="nucleotide sequence ID" value="NZ_PYGI01000001.1"/>
</dbReference>
<dbReference type="Proteomes" id="UP000242133">
    <property type="component" value="Unassembled WGS sequence"/>
</dbReference>
<evidence type="ECO:0000313" key="3">
    <source>
        <dbReference type="EMBL" id="PSL16708.1"/>
    </source>
</evidence>
<feature type="chain" id="PRO_5015126440" description="DUF4139 domain-containing protein" evidence="1">
    <location>
        <begin position="25"/>
        <end position="473"/>
    </location>
</feature>
<dbReference type="AlphaFoldDB" id="A0A2P8F4S2"/>
<protein>
    <recommendedName>
        <fullName evidence="2">DUF4139 domain-containing protein</fullName>
    </recommendedName>
</protein>
<comment type="caution">
    <text evidence="3">The sequence shown here is derived from an EMBL/GenBank/DDBJ whole genome shotgun (WGS) entry which is preliminary data.</text>
</comment>
<dbReference type="PANTHER" id="PTHR38075">
    <property type="entry name" value="DUF4139 DOMAIN-CONTAINING PROTEIN"/>
    <property type="match status" value="1"/>
</dbReference>
<keyword evidence="1" id="KW-0732">Signal</keyword>
<feature type="signal peptide" evidence="1">
    <location>
        <begin position="1"/>
        <end position="24"/>
    </location>
</feature>
<accession>A0A2P8F4S2</accession>
<evidence type="ECO:0000259" key="2">
    <source>
        <dbReference type="Pfam" id="PF13598"/>
    </source>
</evidence>
<dbReference type="EMBL" id="PYGI01000001">
    <property type="protein sequence ID" value="PSL16708.1"/>
    <property type="molecule type" value="Genomic_DNA"/>
</dbReference>
<dbReference type="Pfam" id="PF13598">
    <property type="entry name" value="DUF4139"/>
    <property type="match status" value="1"/>
</dbReference>
<dbReference type="InterPro" id="IPR037291">
    <property type="entry name" value="DUF4139"/>
</dbReference>
<reference evidence="3 4" key="1">
    <citation type="submission" date="2018-03" db="EMBL/GenBank/DDBJ databases">
        <title>Genomic Encyclopedia of Archaeal and Bacterial Type Strains, Phase II (KMG-II): from individual species to whole genera.</title>
        <authorList>
            <person name="Goeker M."/>
        </authorList>
    </citation>
    <scope>NUCLEOTIDE SEQUENCE [LARGE SCALE GENOMIC DNA]</scope>
    <source>
        <strain evidence="3 4">DSM 17586</strain>
    </source>
</reference>
<gene>
    <name evidence="3" type="ORF">CLV44_101106</name>
</gene>
<organism evidence="3 4">
    <name type="scientific">Marinobacterium halophilum</name>
    <dbReference type="NCBI Taxonomy" id="267374"/>
    <lineage>
        <taxon>Bacteria</taxon>
        <taxon>Pseudomonadati</taxon>
        <taxon>Pseudomonadota</taxon>
        <taxon>Gammaproteobacteria</taxon>
        <taxon>Oceanospirillales</taxon>
        <taxon>Oceanospirillaceae</taxon>
        <taxon>Marinobacterium</taxon>
    </lineage>
</organism>
<keyword evidence="4" id="KW-1185">Reference proteome</keyword>
<dbReference type="PANTHER" id="PTHR38075:SF1">
    <property type="entry name" value="DUF4139 DOMAIN-CONTAINING PROTEIN"/>
    <property type="match status" value="1"/>
</dbReference>